<feature type="non-terminal residue" evidence="2">
    <location>
        <position position="1050"/>
    </location>
</feature>
<dbReference type="AlphaFoldDB" id="A0A8J2KLV0"/>
<feature type="compositionally biased region" description="Polar residues" evidence="1">
    <location>
        <begin position="708"/>
        <end position="723"/>
    </location>
</feature>
<proteinExistence type="predicted"/>
<evidence type="ECO:0000256" key="1">
    <source>
        <dbReference type="SAM" id="MobiDB-lite"/>
    </source>
</evidence>
<feature type="compositionally biased region" description="Acidic residues" evidence="1">
    <location>
        <begin position="932"/>
        <end position="942"/>
    </location>
</feature>
<feature type="compositionally biased region" description="Polar residues" evidence="1">
    <location>
        <begin position="487"/>
        <end position="503"/>
    </location>
</feature>
<feature type="compositionally biased region" description="Polar residues" evidence="1">
    <location>
        <begin position="756"/>
        <end position="765"/>
    </location>
</feature>
<feature type="region of interest" description="Disordered" evidence="1">
    <location>
        <begin position="48"/>
        <end position="67"/>
    </location>
</feature>
<evidence type="ECO:0000313" key="3">
    <source>
        <dbReference type="Proteomes" id="UP000708208"/>
    </source>
</evidence>
<feature type="compositionally biased region" description="Polar residues" evidence="1">
    <location>
        <begin position="879"/>
        <end position="900"/>
    </location>
</feature>
<feature type="compositionally biased region" description="Basic and acidic residues" evidence="1">
    <location>
        <begin position="774"/>
        <end position="788"/>
    </location>
</feature>
<comment type="caution">
    <text evidence="2">The sequence shown here is derived from an EMBL/GenBank/DDBJ whole genome shotgun (WGS) entry which is preliminary data.</text>
</comment>
<accession>A0A8J2KLV0</accession>
<protein>
    <submittedName>
        <fullName evidence="2">Uncharacterized protein</fullName>
    </submittedName>
</protein>
<feature type="region of interest" description="Disordered" evidence="1">
    <location>
        <begin position="871"/>
        <end position="1025"/>
    </location>
</feature>
<feature type="compositionally biased region" description="Polar residues" evidence="1">
    <location>
        <begin position="349"/>
        <end position="358"/>
    </location>
</feature>
<feature type="region of interest" description="Disordered" evidence="1">
    <location>
        <begin position="1031"/>
        <end position="1050"/>
    </location>
</feature>
<keyword evidence="3" id="KW-1185">Reference proteome</keyword>
<feature type="region of interest" description="Disordered" evidence="1">
    <location>
        <begin position="1"/>
        <end position="38"/>
    </location>
</feature>
<name>A0A8J2KLV0_9HEXA</name>
<dbReference type="Proteomes" id="UP000708208">
    <property type="component" value="Unassembled WGS sequence"/>
</dbReference>
<sequence length="1050" mass="115898">MRDFYESVYGTYQTPPNFQGQDPSKKSRSSGSNGNVFGRFLKLGKSKSDANGYNVKSRNKPPTQQYDLEEDFRVTSTSKSPVERMVYKVNNRKDMSKSHSWIYGSVKLPSDLPFGYSHGYSPGSPGCSSQNMHSSRCQTMDYCGMCECSSEFNFHPEAPPHPHPGGIPFENNNCHACHTPNYTVNDCCKHSQVYNGQKQYAGNVDNSKKFASSVRKLTWKSLKQVVKKRPTLDVLKRSNPRAPVSPLNVLKEEPVCTHEGLLRSNYFFPDKKSFYASCTDVYGDSPQHVTASVRVRPKRSRQPWPFPNEFGPVPNYQEEEIYHSEWDLRQFLPYDVWLAASNNPYLSPNSASISTKNPKTNRHSSDQSPLAITDGAVPSASVSPYMGEEGSSTCNNYPTKSKSIGSGSIIYGSCQSSVMRSSILQTDVTAYQLIKPKKPLPSKNPLGENNDDPTDSDELSDNVVSEDPVRIGGQGIYMISGIQPSPALSTAKSLSSVHSQSNESNEKSQIKAIGGNSRKIQDGARSDVSWKMDLRGSPQLQQMSPHSIKNVPSGSREREQTADKFNNKITEPIDSTSQTVVKTNNGNAVSAKTGLKTYYSQPVGSHGVQYGAGNANSTYISNVNTVQPMKFSSPRAIVSGLNYENQVTSDSNAGSENRQSYLSEFEVFEFQDTIPNVNSTSYSSPSPSKETTAARSSQPEREEKKNLKASSNNSYTNSVSRHSSGMKPYLDCGHQEPDDWSSIGEDPTPIYREGGSASQNSSNNPGDVGHNGKKNGDNNRRGNADHNGRGGGDFSGNVSSQSVGKRKKLRPGQGKSKTVLKETIYEEDSENSDEWSLHQSKQQVYAVKIVVSQNVASEYVKPILKKDRVYETPSVDSRPGQSCPQLPHKTTGSCHTNTGSDICGEGQVNTAPPTRSTKKVQFDSTRLVVLADDGDHEEEIESDNTSAKDSAEDKQDDWIVEEDYLPSNILENKKKQQQQNHEELKFQPSPNESKRDFQEPSRDYPPERRSNPAKTTNSKFSNVGFELPDTAESYGEQVGSHVVSNADYKS</sequence>
<feature type="compositionally biased region" description="Polar residues" evidence="1">
    <location>
        <begin position="538"/>
        <end position="553"/>
    </location>
</feature>
<feature type="region of interest" description="Disordered" evidence="1">
    <location>
        <begin position="487"/>
        <end position="524"/>
    </location>
</feature>
<feature type="compositionally biased region" description="Low complexity" evidence="1">
    <location>
        <begin position="679"/>
        <end position="688"/>
    </location>
</feature>
<feature type="compositionally biased region" description="Polar residues" evidence="1">
    <location>
        <begin position="10"/>
        <end position="22"/>
    </location>
</feature>
<feature type="region of interest" description="Disordered" evidence="1">
    <location>
        <begin position="676"/>
        <end position="834"/>
    </location>
</feature>
<organism evidence="2 3">
    <name type="scientific">Allacma fusca</name>
    <dbReference type="NCBI Taxonomy" id="39272"/>
    <lineage>
        <taxon>Eukaryota</taxon>
        <taxon>Metazoa</taxon>
        <taxon>Ecdysozoa</taxon>
        <taxon>Arthropoda</taxon>
        <taxon>Hexapoda</taxon>
        <taxon>Collembola</taxon>
        <taxon>Symphypleona</taxon>
        <taxon>Sminthuridae</taxon>
        <taxon>Allacma</taxon>
    </lineage>
</organism>
<feature type="compositionally biased region" description="Polar residues" evidence="1">
    <location>
        <begin position="1012"/>
        <end position="1021"/>
    </location>
</feature>
<gene>
    <name evidence="2" type="ORF">AFUS01_LOCUS26491</name>
</gene>
<feature type="region of interest" description="Disordered" evidence="1">
    <location>
        <begin position="349"/>
        <end position="378"/>
    </location>
</feature>
<feature type="compositionally biased region" description="Acidic residues" evidence="1">
    <location>
        <begin position="449"/>
        <end position="460"/>
    </location>
</feature>
<reference evidence="2" key="1">
    <citation type="submission" date="2021-06" db="EMBL/GenBank/DDBJ databases">
        <authorList>
            <person name="Hodson N. C."/>
            <person name="Mongue J. A."/>
            <person name="Jaron S. K."/>
        </authorList>
    </citation>
    <scope>NUCLEOTIDE SEQUENCE</scope>
</reference>
<evidence type="ECO:0000313" key="2">
    <source>
        <dbReference type="EMBL" id="CAG7815841.1"/>
    </source>
</evidence>
<feature type="compositionally biased region" description="Basic and acidic residues" evidence="1">
    <location>
        <begin position="992"/>
        <end position="1010"/>
    </location>
</feature>
<feature type="region of interest" description="Disordered" evidence="1">
    <location>
        <begin position="538"/>
        <end position="561"/>
    </location>
</feature>
<dbReference type="EMBL" id="CAJVCH010354020">
    <property type="protein sequence ID" value="CAG7815841.1"/>
    <property type="molecule type" value="Genomic_DNA"/>
</dbReference>
<feature type="region of interest" description="Disordered" evidence="1">
    <location>
        <begin position="435"/>
        <end position="467"/>
    </location>
</feature>
<feature type="compositionally biased region" description="Polar residues" evidence="1">
    <location>
        <begin position="49"/>
        <end position="66"/>
    </location>
</feature>